<evidence type="ECO:0000313" key="2">
    <source>
        <dbReference type="Proteomes" id="UP000324222"/>
    </source>
</evidence>
<accession>A0A5B7I6Y6</accession>
<reference evidence="1 2" key="1">
    <citation type="submission" date="2019-05" db="EMBL/GenBank/DDBJ databases">
        <title>Another draft genome of Portunus trituberculatus and its Hox gene families provides insights of decapod evolution.</title>
        <authorList>
            <person name="Jeong J.-H."/>
            <person name="Song I."/>
            <person name="Kim S."/>
            <person name="Choi T."/>
            <person name="Kim D."/>
            <person name="Ryu S."/>
            <person name="Kim W."/>
        </authorList>
    </citation>
    <scope>NUCLEOTIDE SEQUENCE [LARGE SCALE GENOMIC DNA]</scope>
    <source>
        <tissue evidence="1">Muscle</tissue>
    </source>
</reference>
<dbReference type="Proteomes" id="UP000324222">
    <property type="component" value="Unassembled WGS sequence"/>
</dbReference>
<gene>
    <name evidence="1" type="ORF">E2C01_072527</name>
</gene>
<name>A0A5B7I6Y6_PORTR</name>
<protein>
    <submittedName>
        <fullName evidence="1">Uncharacterized protein</fullName>
    </submittedName>
</protein>
<keyword evidence="2" id="KW-1185">Reference proteome</keyword>
<proteinExistence type="predicted"/>
<sequence length="222" mass="24615">MNCVVVTGEHPAATHSFMEHYCRVQTLTKRASGGRLRRQRLLGLPPQLLRSITQHTHIFIRWNFNNFTESGGRRDTGCCRTSLLTAASQVSSDLSWAASQPATALDKKTKRYDINQRRMPCLPENCDKIFSLSLSVRRDAPGRETGQCRTLADDAKVTVMCWQYTSHCFPGDAGESGREGDVTAQHQREHSLGGYLRGYRYASGSSSAPVLSGTCATELTSR</sequence>
<evidence type="ECO:0000313" key="1">
    <source>
        <dbReference type="EMBL" id="MPC78053.1"/>
    </source>
</evidence>
<dbReference type="EMBL" id="VSRR010047471">
    <property type="protein sequence ID" value="MPC78053.1"/>
    <property type="molecule type" value="Genomic_DNA"/>
</dbReference>
<comment type="caution">
    <text evidence="1">The sequence shown here is derived from an EMBL/GenBank/DDBJ whole genome shotgun (WGS) entry which is preliminary data.</text>
</comment>
<organism evidence="1 2">
    <name type="scientific">Portunus trituberculatus</name>
    <name type="common">Swimming crab</name>
    <name type="synonym">Neptunus trituberculatus</name>
    <dbReference type="NCBI Taxonomy" id="210409"/>
    <lineage>
        <taxon>Eukaryota</taxon>
        <taxon>Metazoa</taxon>
        <taxon>Ecdysozoa</taxon>
        <taxon>Arthropoda</taxon>
        <taxon>Crustacea</taxon>
        <taxon>Multicrustacea</taxon>
        <taxon>Malacostraca</taxon>
        <taxon>Eumalacostraca</taxon>
        <taxon>Eucarida</taxon>
        <taxon>Decapoda</taxon>
        <taxon>Pleocyemata</taxon>
        <taxon>Brachyura</taxon>
        <taxon>Eubrachyura</taxon>
        <taxon>Portunoidea</taxon>
        <taxon>Portunidae</taxon>
        <taxon>Portuninae</taxon>
        <taxon>Portunus</taxon>
    </lineage>
</organism>
<dbReference type="AlphaFoldDB" id="A0A5B7I6Y6"/>